<organism evidence="6 7">
    <name type="scientific">Apophysomyces ossiformis</name>
    <dbReference type="NCBI Taxonomy" id="679940"/>
    <lineage>
        <taxon>Eukaryota</taxon>
        <taxon>Fungi</taxon>
        <taxon>Fungi incertae sedis</taxon>
        <taxon>Mucoromycota</taxon>
        <taxon>Mucoromycotina</taxon>
        <taxon>Mucoromycetes</taxon>
        <taxon>Mucorales</taxon>
        <taxon>Mucorineae</taxon>
        <taxon>Mucoraceae</taxon>
        <taxon>Apophysomyces</taxon>
    </lineage>
</organism>
<dbReference type="EMBL" id="JABAYA010000035">
    <property type="protein sequence ID" value="KAF7728558.1"/>
    <property type="molecule type" value="Genomic_DNA"/>
</dbReference>
<dbReference type="OrthoDB" id="5550281at2759"/>
<dbReference type="PANTHER" id="PTHR46040">
    <property type="entry name" value="HIGH MOBILITY GROUP PROTEIN 2"/>
    <property type="match status" value="1"/>
</dbReference>
<evidence type="ECO:0000313" key="6">
    <source>
        <dbReference type="EMBL" id="KAF7728558.1"/>
    </source>
</evidence>
<dbReference type="InterPro" id="IPR051965">
    <property type="entry name" value="ChromReg_NeuronalGeneExpr"/>
</dbReference>
<evidence type="ECO:0000256" key="4">
    <source>
        <dbReference type="SAM" id="MobiDB-lite"/>
    </source>
</evidence>
<accession>A0A8H7BWS5</accession>
<keyword evidence="1 3" id="KW-0238">DNA-binding</keyword>
<dbReference type="Pfam" id="PF00505">
    <property type="entry name" value="HMG_box"/>
    <property type="match status" value="2"/>
</dbReference>
<evidence type="ECO:0000256" key="3">
    <source>
        <dbReference type="PROSITE-ProRule" id="PRU00267"/>
    </source>
</evidence>
<dbReference type="InterPro" id="IPR036910">
    <property type="entry name" value="HMG_box_dom_sf"/>
</dbReference>
<keyword evidence="2 3" id="KW-0539">Nucleus</keyword>
<dbReference type="PROSITE" id="PS50118">
    <property type="entry name" value="HMG_BOX_2"/>
    <property type="match status" value="1"/>
</dbReference>
<dbReference type="PANTHER" id="PTHR46040:SF3">
    <property type="entry name" value="HIGH MOBILITY GROUP PROTEIN 2"/>
    <property type="match status" value="1"/>
</dbReference>
<feature type="compositionally biased region" description="Basic and acidic residues" evidence="4">
    <location>
        <begin position="183"/>
        <end position="207"/>
    </location>
</feature>
<dbReference type="AlphaFoldDB" id="A0A8H7BWS5"/>
<comment type="caution">
    <text evidence="6">The sequence shown here is derived from an EMBL/GenBank/DDBJ whole genome shotgun (WGS) entry which is preliminary data.</text>
</comment>
<dbReference type="GO" id="GO:0005634">
    <property type="term" value="C:nucleus"/>
    <property type="evidence" value="ECO:0007669"/>
    <property type="project" value="UniProtKB-UniRule"/>
</dbReference>
<dbReference type="CDD" id="cd00084">
    <property type="entry name" value="HMG-box_SF"/>
    <property type="match status" value="1"/>
</dbReference>
<protein>
    <recommendedName>
        <fullName evidence="5">HMG box domain-containing protein</fullName>
    </recommendedName>
</protein>
<reference evidence="6" key="1">
    <citation type="submission" date="2020-01" db="EMBL/GenBank/DDBJ databases">
        <title>Genome Sequencing of Three Apophysomyces-Like Fungal Strains Confirms a Novel Fungal Genus in the Mucoromycota with divergent Burkholderia-like Endosymbiotic Bacteria.</title>
        <authorList>
            <person name="Stajich J.E."/>
            <person name="Macias A.M."/>
            <person name="Carter-House D."/>
            <person name="Lovett B."/>
            <person name="Kasson L.R."/>
            <person name="Berry K."/>
            <person name="Grigoriev I."/>
            <person name="Chang Y."/>
            <person name="Spatafora J."/>
            <person name="Kasson M.T."/>
        </authorList>
    </citation>
    <scope>NUCLEOTIDE SEQUENCE</scope>
    <source>
        <strain evidence="6">NRRL A-21654</strain>
    </source>
</reference>
<dbReference type="Proteomes" id="UP000605846">
    <property type="component" value="Unassembled WGS sequence"/>
</dbReference>
<evidence type="ECO:0000256" key="2">
    <source>
        <dbReference type="ARBA" id="ARBA00023242"/>
    </source>
</evidence>
<sequence>MALIQSFAKLSLQTPKTAVCRTYVAARNLNPRKFRSILAEVPIRPRSGWQVFMCEHIGQYKTDDGRLDPQRGTHVLSDKWEKFSDAEKQQWQDKYKAGVAAHTEALKKALENATPQQFHDENVLRKKYKLPLLKDPKAPKRPLNSFLLFMSHLRETRPDEFTKLSQLEQAIYAGKHFKALTAEQRKPFEDKATELKDQYHKEMEHYKSNIRQAAPEKPKRTTSRKDSTKKKSSKAKSAEK</sequence>
<feature type="compositionally biased region" description="Basic and acidic residues" evidence="4">
    <location>
        <begin position="214"/>
        <end position="226"/>
    </location>
</feature>
<feature type="DNA-binding region" description="HMG box" evidence="3">
    <location>
        <begin position="139"/>
        <end position="207"/>
    </location>
</feature>
<dbReference type="GO" id="GO:0010468">
    <property type="term" value="P:regulation of gene expression"/>
    <property type="evidence" value="ECO:0007669"/>
    <property type="project" value="TreeGrafter"/>
</dbReference>
<evidence type="ECO:0000259" key="5">
    <source>
        <dbReference type="PROSITE" id="PS50118"/>
    </source>
</evidence>
<dbReference type="GO" id="GO:0003677">
    <property type="term" value="F:DNA binding"/>
    <property type="evidence" value="ECO:0007669"/>
    <property type="project" value="UniProtKB-UniRule"/>
</dbReference>
<evidence type="ECO:0000313" key="7">
    <source>
        <dbReference type="Proteomes" id="UP000605846"/>
    </source>
</evidence>
<dbReference type="SMART" id="SM00398">
    <property type="entry name" value="HMG"/>
    <property type="match status" value="2"/>
</dbReference>
<dbReference type="Gene3D" id="1.10.30.10">
    <property type="entry name" value="High mobility group box domain"/>
    <property type="match status" value="2"/>
</dbReference>
<feature type="domain" description="HMG box" evidence="5">
    <location>
        <begin position="139"/>
        <end position="207"/>
    </location>
</feature>
<dbReference type="InterPro" id="IPR009071">
    <property type="entry name" value="HMG_box_dom"/>
</dbReference>
<evidence type="ECO:0000256" key="1">
    <source>
        <dbReference type="ARBA" id="ARBA00023125"/>
    </source>
</evidence>
<feature type="region of interest" description="Disordered" evidence="4">
    <location>
        <begin position="183"/>
        <end position="240"/>
    </location>
</feature>
<name>A0A8H7BWS5_9FUNG</name>
<gene>
    <name evidence="6" type="ORF">EC973_005962</name>
</gene>
<proteinExistence type="predicted"/>
<dbReference type="SUPFAM" id="SSF47095">
    <property type="entry name" value="HMG-box"/>
    <property type="match status" value="2"/>
</dbReference>
<keyword evidence="7" id="KW-1185">Reference proteome</keyword>